<feature type="region of interest" description="Disordered" evidence="3">
    <location>
        <begin position="1"/>
        <end position="47"/>
    </location>
</feature>
<dbReference type="GO" id="GO:0031028">
    <property type="term" value="P:septation initiation signaling"/>
    <property type="evidence" value="ECO:0007669"/>
    <property type="project" value="TreeGrafter"/>
</dbReference>
<dbReference type="GeneID" id="18816609"/>
<dbReference type="SMART" id="SM00369">
    <property type="entry name" value="LRR_TYP"/>
    <property type="match status" value="5"/>
</dbReference>
<feature type="compositionally biased region" description="Polar residues" evidence="3">
    <location>
        <begin position="868"/>
        <end position="881"/>
    </location>
</feature>
<feature type="compositionally biased region" description="Basic and acidic residues" evidence="3">
    <location>
        <begin position="623"/>
        <end position="635"/>
    </location>
</feature>
<feature type="compositionally biased region" description="Acidic residues" evidence="3">
    <location>
        <begin position="15"/>
        <end position="31"/>
    </location>
</feature>
<dbReference type="HOGENOM" id="CLU_002805_1_0_1"/>
<feature type="compositionally biased region" description="Polar residues" evidence="3">
    <location>
        <begin position="146"/>
        <end position="159"/>
    </location>
</feature>
<feature type="region of interest" description="Disordered" evidence="3">
    <location>
        <begin position="603"/>
        <end position="641"/>
    </location>
</feature>
<feature type="compositionally biased region" description="Low complexity" evidence="3">
    <location>
        <begin position="236"/>
        <end position="252"/>
    </location>
</feature>
<reference evidence="4" key="1">
    <citation type="submission" date="2011-04" db="EMBL/GenBank/DDBJ databases">
        <title>Evolution of plant cell wall degrading machinery underlies the functional diversity of forest fungi.</title>
        <authorList>
            <consortium name="US DOE Joint Genome Institute (JGI-PGF)"/>
            <person name="Eastwood D.C."/>
            <person name="Floudas D."/>
            <person name="Binder M."/>
            <person name="Majcherczyk A."/>
            <person name="Schneider P."/>
            <person name="Aerts A."/>
            <person name="Asiegbu F.O."/>
            <person name="Baker S.E."/>
            <person name="Barry K."/>
            <person name="Bendiksby M."/>
            <person name="Blumentritt M."/>
            <person name="Coutinho P.M."/>
            <person name="Cullen D."/>
            <person name="Cullen D."/>
            <person name="Gathman A."/>
            <person name="Goodell B."/>
            <person name="Henrissat B."/>
            <person name="Ihrmark K."/>
            <person name="Kauserud H."/>
            <person name="Kohler A."/>
            <person name="LaButti K."/>
            <person name="Lapidus A."/>
            <person name="Lavin J.L."/>
            <person name="Lee Y.-H."/>
            <person name="Lindquist E."/>
            <person name="Lilly W."/>
            <person name="Lucas S."/>
            <person name="Morin E."/>
            <person name="Murat C."/>
            <person name="Oguiza J.A."/>
            <person name="Park J."/>
            <person name="Pisabarro A.G."/>
            <person name="Riley R."/>
            <person name="Rosling A."/>
            <person name="Salamov A."/>
            <person name="Schmidt O."/>
            <person name="Schmutz J."/>
            <person name="Skrede I."/>
            <person name="Stenlid J."/>
            <person name="Wiebenga A."/>
            <person name="Xie X."/>
            <person name="Kues U."/>
            <person name="Hibbett D.S."/>
            <person name="Hoffmeister D."/>
            <person name="Hogberg N."/>
            <person name="Martin F."/>
            <person name="Grigoriev I.V."/>
            <person name="Watkinson S.C."/>
        </authorList>
    </citation>
    <scope>NUCLEOTIDE SEQUENCE</scope>
    <source>
        <strain evidence="4">S7.9</strain>
    </source>
</reference>
<feature type="compositionally biased region" description="Polar residues" evidence="3">
    <location>
        <begin position="1"/>
        <end position="11"/>
    </location>
</feature>
<organism>
    <name type="scientific">Serpula lacrymans var. lacrymans (strain S7.9)</name>
    <name type="common">Dry rot fungus</name>
    <dbReference type="NCBI Taxonomy" id="578457"/>
    <lineage>
        <taxon>Eukaryota</taxon>
        <taxon>Fungi</taxon>
        <taxon>Dikarya</taxon>
        <taxon>Basidiomycota</taxon>
        <taxon>Agaricomycotina</taxon>
        <taxon>Agaricomycetes</taxon>
        <taxon>Agaricomycetidae</taxon>
        <taxon>Boletales</taxon>
        <taxon>Coniophorineae</taxon>
        <taxon>Serpulaceae</taxon>
        <taxon>Serpula</taxon>
    </lineage>
</organism>
<feature type="region of interest" description="Disordered" evidence="3">
    <location>
        <begin position="229"/>
        <end position="255"/>
    </location>
</feature>
<evidence type="ECO:0000256" key="2">
    <source>
        <dbReference type="ARBA" id="ARBA00022737"/>
    </source>
</evidence>
<dbReference type="InterPro" id="IPR001611">
    <property type="entry name" value="Leu-rich_rpt"/>
</dbReference>
<feature type="region of interest" description="Disordered" evidence="3">
    <location>
        <begin position="513"/>
        <end position="538"/>
    </location>
</feature>
<feature type="region of interest" description="Disordered" evidence="3">
    <location>
        <begin position="386"/>
        <end position="468"/>
    </location>
</feature>
<feature type="compositionally biased region" description="Acidic residues" evidence="3">
    <location>
        <begin position="686"/>
        <end position="728"/>
    </location>
</feature>
<dbReference type="RefSeq" id="XP_007319460.1">
    <property type="nucleotide sequence ID" value="XM_007319398.1"/>
</dbReference>
<feature type="region of interest" description="Disordered" evidence="3">
    <location>
        <begin position="324"/>
        <end position="357"/>
    </location>
</feature>
<keyword evidence="1" id="KW-0433">Leucine-rich repeat</keyword>
<evidence type="ECO:0000256" key="1">
    <source>
        <dbReference type="ARBA" id="ARBA00022614"/>
    </source>
</evidence>
<dbReference type="OrthoDB" id="7451790at2759"/>
<dbReference type="PROSITE" id="PS51450">
    <property type="entry name" value="LRR"/>
    <property type="match status" value="4"/>
</dbReference>
<dbReference type="InterPro" id="IPR032675">
    <property type="entry name" value="LRR_dom_sf"/>
</dbReference>
<dbReference type="GO" id="GO:1902412">
    <property type="term" value="P:regulation of mitotic cytokinesis"/>
    <property type="evidence" value="ECO:0007669"/>
    <property type="project" value="TreeGrafter"/>
</dbReference>
<feature type="compositionally biased region" description="Polar residues" evidence="3">
    <location>
        <begin position="892"/>
        <end position="901"/>
    </location>
</feature>
<feature type="region of interest" description="Disordered" evidence="3">
    <location>
        <begin position="859"/>
        <end position="901"/>
    </location>
</feature>
<gene>
    <name evidence="4" type="ORF">SERLADRAFT_450025</name>
</gene>
<dbReference type="InterPro" id="IPR052574">
    <property type="entry name" value="CDIRP"/>
</dbReference>
<dbReference type="PANTHER" id="PTHR47566">
    <property type="match status" value="1"/>
</dbReference>
<feature type="compositionally biased region" description="Polar residues" evidence="3">
    <location>
        <begin position="116"/>
        <end position="126"/>
    </location>
</feature>
<dbReference type="SMART" id="SM00365">
    <property type="entry name" value="LRR_SD22"/>
    <property type="match status" value="5"/>
</dbReference>
<dbReference type="PANTHER" id="PTHR47566:SF1">
    <property type="entry name" value="PROTEIN NUD1"/>
    <property type="match status" value="1"/>
</dbReference>
<feature type="region of interest" description="Disordered" evidence="3">
    <location>
        <begin position="767"/>
        <end position="845"/>
    </location>
</feature>
<feature type="compositionally biased region" description="Basic and acidic residues" evidence="3">
    <location>
        <begin position="808"/>
        <end position="824"/>
    </location>
</feature>
<feature type="compositionally biased region" description="Polar residues" evidence="3">
    <location>
        <begin position="32"/>
        <end position="43"/>
    </location>
</feature>
<dbReference type="EMBL" id="GL945435">
    <property type="protein sequence ID" value="EGO23698.1"/>
    <property type="molecule type" value="Genomic_DNA"/>
</dbReference>
<dbReference type="Proteomes" id="UP000008064">
    <property type="component" value="Unassembled WGS sequence"/>
</dbReference>
<dbReference type="GO" id="GO:0061499">
    <property type="term" value="C:outer plaque of mitotic spindle pole body"/>
    <property type="evidence" value="ECO:0007669"/>
    <property type="project" value="TreeGrafter"/>
</dbReference>
<dbReference type="GO" id="GO:0035591">
    <property type="term" value="F:signaling adaptor activity"/>
    <property type="evidence" value="ECO:0007669"/>
    <property type="project" value="TreeGrafter"/>
</dbReference>
<dbReference type="KEGG" id="sla:SERLADRAFT_450025"/>
<feature type="region of interest" description="Disordered" evidence="3">
    <location>
        <begin position="105"/>
        <end position="159"/>
    </location>
</feature>
<feature type="region of interest" description="Disordered" evidence="3">
    <location>
        <begin position="675"/>
        <end position="732"/>
    </location>
</feature>
<proteinExistence type="predicted"/>
<dbReference type="InterPro" id="IPR003591">
    <property type="entry name" value="Leu-rich_rpt_typical-subtyp"/>
</dbReference>
<dbReference type="SUPFAM" id="SSF52058">
    <property type="entry name" value="L domain-like"/>
    <property type="match status" value="2"/>
</dbReference>
<name>F8NYM7_SERL9</name>
<protein>
    <recommendedName>
        <fullName evidence="5">L domain-like protein</fullName>
    </recommendedName>
</protein>
<feature type="compositionally biased region" description="Low complexity" evidence="3">
    <location>
        <begin position="517"/>
        <end position="528"/>
    </location>
</feature>
<keyword evidence="2" id="KW-0677">Repeat</keyword>
<sequence>MTSTIPSSRPAWQTDDLDEEWIEDDDEDDEAGNSSLGTRSISLTAPLPGLVQVTSPIEDSPTGSEVGGTFLIRQDMPAVPFLPKTPGRNNPKGIKDFFSPLALERMFEPPSPPNARPTNLPSSLTAAPSVPSRLSQAHMPEEDRTVNSLTPSGLSDQRSSMECRFTFTVPRQTPPHAAFPLAESTPGPTYSAANPPMTDPRLRLFQLQYDTFTRDHLSAMVDSIAVNTPSGGSGEANGSSSSFGGRGLSRVSEATASDVSRIRSIKRVKLSPRSDFYGEGDGDGATIARPKTLRKDYIGESRSLMQQIKQARDFSTISTVASSQSPAAEAVDGDDVSRRTQTVSSESSNTKRESTYSSLAYRQQAADLMQQIRNDMKGHKRLFSGETDASHLPHTGDRSTAHSSSPSTHHSRSSNMFDDQASRTHYVRHRQRSASNRMPPSPRSKASPRKNARGPSTADAANDGLARDMSNMSIDVPWSIVDRDASDSVADPLPTDIPQIRVSPFPEPVPLAPQRHISPSYPSSSIRSGPNEDLNRFVSSSTASGTTVTASSVPSFVKHSGPVQITRIAPSDVPALPERVGKMVYDRTLMKWVKTTGREVTEAVEDDKRDQTLGTDSNAESEDPFRDIESLREDDSGGPAACSQVELETSHIEDLEEHIEGGDEEEAELMSFSFDGPSIAGIPVSDLDEANQDTDSETDSDDDDEIVTETTDEQDQEEPFDSDEEVVEEAQPVHVNRSISVRTAAHSFANAGTPVAAPRVASAVMTPVPPRSALKSTSVTPMSAMKDPSKYRTPAQRLGHRRSVSFSDGKREGPIRGLHRRDGNDAYDQASLSDGPDVQTSSFVPSARSKRIAEMMQNFQDPEDDASPTKSASSGRPSTEELQPLEVRRPTSQDLTDFSGQTSRRVFSRSFKHANQTDPKGNATFLTEWSFGLARDRLVQVITDIQPFEPYWEELDCIDLSKRTLESVARLKEFLPKLDSLTLNSNQLSWLSGVPGTVRTLSVASNLLTGVTSFSHLLNLENLDVSNNDIDSLSQLQCLRHLRELRADGNKLSSLDGLHKLDGLVKLSLQHNKIEAVDFSECYWSRLEMLNLSHNRLNSIIGLTSLSAVVALNIDNNSLGELDPGGSMPRMRILRVSANRLQRLNVAPFPNLRTLYADNNSLGTLVRAERLAKLENLSMRNQSCRDFHLSSRSVRDVKRLYLSGNKLRREFIEEPCYNLVYLEVAACRLTSLPREFGRLSPNLRVLNLNYNFLEEAGGLEGLTRLKKLTIIGSRLKGTKGLVRILQRMPDVEMLDFRMNPCTLGWYLPLLVKDVPGALQPSENKGGGGGVVRGERRGEYSWQELDSKFRRDLPDEAYVGRLGYRGLVMRGCPRIRMLDGVEVSEKERTKANDLLEGIKGKRRGVTR</sequence>
<feature type="compositionally biased region" description="Polar residues" evidence="3">
    <location>
        <begin position="339"/>
        <end position="348"/>
    </location>
</feature>
<evidence type="ECO:0000256" key="3">
    <source>
        <dbReference type="SAM" id="MobiDB-lite"/>
    </source>
</evidence>
<dbReference type="Gene3D" id="3.80.10.10">
    <property type="entry name" value="Ribonuclease Inhibitor"/>
    <property type="match status" value="2"/>
</dbReference>
<evidence type="ECO:0000313" key="4">
    <source>
        <dbReference type="EMBL" id="EGO23698.1"/>
    </source>
</evidence>
<evidence type="ECO:0008006" key="5">
    <source>
        <dbReference type="Google" id="ProtNLM"/>
    </source>
</evidence>
<feature type="compositionally biased region" description="Basic and acidic residues" evidence="3">
    <location>
        <begin position="388"/>
        <end position="400"/>
    </location>
</feature>
<accession>F8NYM7</accession>